<dbReference type="EMBL" id="PFSC01000159">
    <property type="protein sequence ID" value="PJC30342.1"/>
    <property type="molecule type" value="Genomic_DNA"/>
</dbReference>
<dbReference type="Gene3D" id="3.20.20.70">
    <property type="entry name" value="Aldolase class I"/>
    <property type="match status" value="1"/>
</dbReference>
<comment type="catalytic activity">
    <reaction evidence="8 9">
        <text>(1S,2R)-1-C-(indol-3-yl)glycerol 3-phosphate + L-serine = D-glyceraldehyde 3-phosphate + L-tryptophan + H2O</text>
        <dbReference type="Rhea" id="RHEA:10532"/>
        <dbReference type="ChEBI" id="CHEBI:15377"/>
        <dbReference type="ChEBI" id="CHEBI:33384"/>
        <dbReference type="ChEBI" id="CHEBI:57912"/>
        <dbReference type="ChEBI" id="CHEBI:58866"/>
        <dbReference type="ChEBI" id="CHEBI:59776"/>
        <dbReference type="EC" id="4.2.1.20"/>
    </reaction>
</comment>
<dbReference type="InterPro" id="IPR013785">
    <property type="entry name" value="Aldolase_TIM"/>
</dbReference>
<feature type="active site" description="Proton acceptor" evidence="9">
    <location>
        <position position="47"/>
    </location>
</feature>
<dbReference type="NCBIfam" id="TIGR00262">
    <property type="entry name" value="trpA"/>
    <property type="match status" value="1"/>
</dbReference>
<dbReference type="InterPro" id="IPR002028">
    <property type="entry name" value="Trp_synthase_suA"/>
</dbReference>
<comment type="caution">
    <text evidence="11">The sequence shown here is derived from an EMBL/GenBank/DDBJ whole genome shotgun (WGS) entry which is preliminary data.</text>
</comment>
<dbReference type="Pfam" id="PF00290">
    <property type="entry name" value="Trp_syntA"/>
    <property type="match status" value="1"/>
</dbReference>
<dbReference type="UniPathway" id="UPA00035">
    <property type="reaction ID" value="UER00044"/>
</dbReference>
<dbReference type="PANTHER" id="PTHR43406">
    <property type="entry name" value="TRYPTOPHAN SYNTHASE, ALPHA CHAIN"/>
    <property type="match status" value="1"/>
</dbReference>
<dbReference type="CDD" id="cd04724">
    <property type="entry name" value="Tryptophan_synthase_alpha"/>
    <property type="match status" value="1"/>
</dbReference>
<dbReference type="PROSITE" id="PS00167">
    <property type="entry name" value="TRP_SYNTHASE_ALPHA"/>
    <property type="match status" value="1"/>
</dbReference>
<feature type="active site" description="Proton acceptor" evidence="9">
    <location>
        <position position="36"/>
    </location>
</feature>
<dbReference type="PANTHER" id="PTHR43406:SF1">
    <property type="entry name" value="TRYPTOPHAN SYNTHASE ALPHA CHAIN, CHLOROPLASTIC"/>
    <property type="match status" value="1"/>
</dbReference>
<dbReference type="AlphaFoldDB" id="A0A2M8EWU9"/>
<keyword evidence="7 9" id="KW-0456">Lyase</keyword>
<dbReference type="InterPro" id="IPR018204">
    <property type="entry name" value="Trp_synthase_alpha_AS"/>
</dbReference>
<name>A0A2M8EWU9_9BACT</name>
<reference evidence="12" key="1">
    <citation type="submission" date="2017-09" db="EMBL/GenBank/DDBJ databases">
        <title>Depth-based differentiation of microbial function through sediment-hosted aquifers and enrichment of novel symbionts in the deep terrestrial subsurface.</title>
        <authorList>
            <person name="Probst A.J."/>
            <person name="Ladd B."/>
            <person name="Jarett J.K."/>
            <person name="Geller-Mcgrath D.E."/>
            <person name="Sieber C.M.K."/>
            <person name="Emerson J.B."/>
            <person name="Anantharaman K."/>
            <person name="Thomas B.C."/>
            <person name="Malmstrom R."/>
            <person name="Stieglmeier M."/>
            <person name="Klingl A."/>
            <person name="Woyke T."/>
            <person name="Ryan C.M."/>
            <person name="Banfield J.F."/>
        </authorList>
    </citation>
    <scope>NUCLEOTIDE SEQUENCE [LARGE SCALE GENOMIC DNA]</scope>
</reference>
<evidence type="ECO:0000313" key="12">
    <source>
        <dbReference type="Proteomes" id="UP000231383"/>
    </source>
</evidence>
<keyword evidence="4 9" id="KW-0028">Amino-acid biosynthesis</keyword>
<evidence type="ECO:0000256" key="10">
    <source>
        <dbReference type="RuleBase" id="RU003662"/>
    </source>
</evidence>
<comment type="pathway">
    <text evidence="2 9">Amino-acid biosynthesis; L-tryptophan biosynthesis; L-tryptophan from chorismate: step 5/5.</text>
</comment>
<keyword evidence="6 9" id="KW-0057">Aromatic amino acid biosynthesis</keyword>
<comment type="function">
    <text evidence="1 9">The alpha subunit is responsible for the aldol cleavage of indoleglycerol phosphate to indole and glyceraldehyde 3-phosphate.</text>
</comment>
<comment type="subunit">
    <text evidence="3 9">Tetramer of two alpha and two beta chains.</text>
</comment>
<dbReference type="GO" id="GO:0004834">
    <property type="term" value="F:tryptophan synthase activity"/>
    <property type="evidence" value="ECO:0007669"/>
    <property type="project" value="UniProtKB-UniRule"/>
</dbReference>
<evidence type="ECO:0000256" key="7">
    <source>
        <dbReference type="ARBA" id="ARBA00023239"/>
    </source>
</evidence>
<proteinExistence type="inferred from homology"/>
<accession>A0A2M8EWU9</accession>
<dbReference type="InterPro" id="IPR011060">
    <property type="entry name" value="RibuloseP-bd_barrel"/>
</dbReference>
<comment type="similarity">
    <text evidence="9 10">Belongs to the TrpA family.</text>
</comment>
<protein>
    <recommendedName>
        <fullName evidence="9">Tryptophan synthase alpha chain</fullName>
        <ecNumber evidence="9">4.2.1.20</ecNumber>
    </recommendedName>
</protein>
<evidence type="ECO:0000256" key="6">
    <source>
        <dbReference type="ARBA" id="ARBA00023141"/>
    </source>
</evidence>
<gene>
    <name evidence="9" type="primary">trpA</name>
    <name evidence="11" type="ORF">CO051_06240</name>
</gene>
<dbReference type="Proteomes" id="UP000231383">
    <property type="component" value="Unassembled WGS sequence"/>
</dbReference>
<dbReference type="FunFam" id="3.20.20.70:FF:000037">
    <property type="entry name" value="Tryptophan synthase alpha chain"/>
    <property type="match status" value="1"/>
</dbReference>
<dbReference type="HAMAP" id="MF_00131">
    <property type="entry name" value="Trp_synth_alpha"/>
    <property type="match status" value="1"/>
</dbReference>
<dbReference type="SUPFAM" id="SSF51366">
    <property type="entry name" value="Ribulose-phoshate binding barrel"/>
    <property type="match status" value="1"/>
</dbReference>
<dbReference type="EC" id="4.2.1.20" evidence="9"/>
<evidence type="ECO:0000256" key="9">
    <source>
        <dbReference type="HAMAP-Rule" id="MF_00131"/>
    </source>
</evidence>
<keyword evidence="5 9" id="KW-0822">Tryptophan biosynthesis</keyword>
<sequence>MKKIKLMTHVVVGYPNIASTIQIVKAMEEAGVDYVELQIPFSDPIADGPTIMKACDMALQNGVTVRDCLKVMKTLSAQVSIPLFFMGYYNSVFHYGVEKFCKAAKAAGAYGLIIPDIPPDEEEYEHFIKACMTHHLHQIRVVTPASSDERLKLNAQVADEFVYCVSHYGVTGSSASGRVGFRSYLKRINKYFKIPIAVGFGISSRKDVHMVEKYADIVVVGSAVLEIINTYARFDVAIKKINTLIKTLTNKEQIIF</sequence>
<evidence type="ECO:0000256" key="8">
    <source>
        <dbReference type="ARBA" id="ARBA00049047"/>
    </source>
</evidence>
<evidence type="ECO:0000256" key="5">
    <source>
        <dbReference type="ARBA" id="ARBA00022822"/>
    </source>
</evidence>
<dbReference type="GO" id="GO:0005829">
    <property type="term" value="C:cytosol"/>
    <property type="evidence" value="ECO:0007669"/>
    <property type="project" value="TreeGrafter"/>
</dbReference>
<evidence type="ECO:0000256" key="1">
    <source>
        <dbReference type="ARBA" id="ARBA00003365"/>
    </source>
</evidence>
<evidence type="ECO:0000313" key="11">
    <source>
        <dbReference type="EMBL" id="PJC30342.1"/>
    </source>
</evidence>
<evidence type="ECO:0000256" key="4">
    <source>
        <dbReference type="ARBA" id="ARBA00022605"/>
    </source>
</evidence>
<organism evidence="11 12">
    <name type="scientific">Candidatus Roizmanbacteria bacterium CG_4_9_14_0_2_um_filter_39_13</name>
    <dbReference type="NCBI Taxonomy" id="1974839"/>
    <lineage>
        <taxon>Bacteria</taxon>
        <taxon>Candidatus Roizmaniibacteriota</taxon>
    </lineage>
</organism>
<evidence type="ECO:0000256" key="3">
    <source>
        <dbReference type="ARBA" id="ARBA00011270"/>
    </source>
</evidence>
<evidence type="ECO:0000256" key="2">
    <source>
        <dbReference type="ARBA" id="ARBA00004733"/>
    </source>
</evidence>